<protein>
    <submittedName>
        <fullName evidence="1">Uncharacterized protein</fullName>
    </submittedName>
</protein>
<dbReference type="Proteomes" id="UP001060085">
    <property type="component" value="Linkage Group LG01"/>
</dbReference>
<dbReference type="EMBL" id="CM044701">
    <property type="protein sequence ID" value="KAI5680371.1"/>
    <property type="molecule type" value="Genomic_DNA"/>
</dbReference>
<keyword evidence="2" id="KW-1185">Reference proteome</keyword>
<evidence type="ECO:0000313" key="1">
    <source>
        <dbReference type="EMBL" id="KAI5680371.1"/>
    </source>
</evidence>
<proteinExistence type="predicted"/>
<name>A0ACC0C609_CATRO</name>
<comment type="caution">
    <text evidence="1">The sequence shown here is derived from an EMBL/GenBank/DDBJ whole genome shotgun (WGS) entry which is preliminary data.</text>
</comment>
<gene>
    <name evidence="1" type="ORF">M9H77_01598</name>
</gene>
<organism evidence="1 2">
    <name type="scientific">Catharanthus roseus</name>
    <name type="common">Madagascar periwinkle</name>
    <name type="synonym">Vinca rosea</name>
    <dbReference type="NCBI Taxonomy" id="4058"/>
    <lineage>
        <taxon>Eukaryota</taxon>
        <taxon>Viridiplantae</taxon>
        <taxon>Streptophyta</taxon>
        <taxon>Embryophyta</taxon>
        <taxon>Tracheophyta</taxon>
        <taxon>Spermatophyta</taxon>
        <taxon>Magnoliopsida</taxon>
        <taxon>eudicotyledons</taxon>
        <taxon>Gunneridae</taxon>
        <taxon>Pentapetalae</taxon>
        <taxon>asterids</taxon>
        <taxon>lamiids</taxon>
        <taxon>Gentianales</taxon>
        <taxon>Apocynaceae</taxon>
        <taxon>Rauvolfioideae</taxon>
        <taxon>Vinceae</taxon>
        <taxon>Catharanthinae</taxon>
        <taxon>Catharanthus</taxon>
    </lineage>
</organism>
<accession>A0ACC0C609</accession>
<sequence>MQQSFMLLPLVDRLHCCLVSGLYAIYNTSWVAHFSVIRVATLFLPDYNHCCRMQVLLRGSLGMLPVLRTCTGIWVDANELVGCWSLLEVRVLNAWIFMYFPIFAPLVRQVTEACKPYIQQFPMLGYKKDNKLLDNRLRLDVMTVDEVRWCIPAHPIQPQEAHRPPNNKMYVLRNTFILRQVFRPFHRVPVRMITWVESREYSQWLSLTDSSRYATPGSVGFDGT</sequence>
<evidence type="ECO:0000313" key="2">
    <source>
        <dbReference type="Proteomes" id="UP001060085"/>
    </source>
</evidence>
<reference evidence="2" key="1">
    <citation type="journal article" date="2023" name="Nat. Plants">
        <title>Single-cell RNA sequencing provides a high-resolution roadmap for understanding the multicellular compartmentation of specialized metabolism.</title>
        <authorList>
            <person name="Sun S."/>
            <person name="Shen X."/>
            <person name="Li Y."/>
            <person name="Li Y."/>
            <person name="Wang S."/>
            <person name="Li R."/>
            <person name="Zhang H."/>
            <person name="Shen G."/>
            <person name="Guo B."/>
            <person name="Wei J."/>
            <person name="Xu J."/>
            <person name="St-Pierre B."/>
            <person name="Chen S."/>
            <person name="Sun C."/>
        </authorList>
    </citation>
    <scope>NUCLEOTIDE SEQUENCE [LARGE SCALE GENOMIC DNA]</scope>
</reference>